<gene>
    <name evidence="4" type="ORF">GCM10009775_29390</name>
</gene>
<evidence type="ECO:0000256" key="3">
    <source>
        <dbReference type="ARBA" id="ARBA00016090"/>
    </source>
</evidence>
<dbReference type="EMBL" id="BAAAOF010000006">
    <property type="protein sequence ID" value="GAA1935643.1"/>
    <property type="molecule type" value="Genomic_DNA"/>
</dbReference>
<reference evidence="4 5" key="1">
    <citation type="journal article" date="2019" name="Int. J. Syst. Evol. Microbiol.">
        <title>The Global Catalogue of Microorganisms (GCM) 10K type strain sequencing project: providing services to taxonomists for standard genome sequencing and annotation.</title>
        <authorList>
            <consortium name="The Broad Institute Genomics Platform"/>
            <consortium name="The Broad Institute Genome Sequencing Center for Infectious Disease"/>
            <person name="Wu L."/>
            <person name="Ma J."/>
        </authorList>
    </citation>
    <scope>NUCLEOTIDE SEQUENCE [LARGE SCALE GENOMIC DNA]</scope>
    <source>
        <strain evidence="4 5">JCM 14900</strain>
    </source>
</reference>
<dbReference type="EC" id="2.6.1.16" evidence="2"/>
<accession>A0ABN2PW14</accession>
<evidence type="ECO:0000313" key="5">
    <source>
        <dbReference type="Proteomes" id="UP001501343"/>
    </source>
</evidence>
<name>A0ABN2PW14_9MICO</name>
<evidence type="ECO:0000256" key="1">
    <source>
        <dbReference type="ARBA" id="ARBA00001031"/>
    </source>
</evidence>
<keyword evidence="5" id="KW-1185">Reference proteome</keyword>
<organism evidence="4 5">
    <name type="scientific">Microbacterium aoyamense</name>
    <dbReference type="NCBI Taxonomy" id="344166"/>
    <lineage>
        <taxon>Bacteria</taxon>
        <taxon>Bacillati</taxon>
        <taxon>Actinomycetota</taxon>
        <taxon>Actinomycetes</taxon>
        <taxon>Micrococcales</taxon>
        <taxon>Microbacteriaceae</taxon>
        <taxon>Microbacterium</taxon>
    </lineage>
</organism>
<proteinExistence type="predicted"/>
<evidence type="ECO:0000313" key="4">
    <source>
        <dbReference type="EMBL" id="GAA1935643.1"/>
    </source>
</evidence>
<comment type="caution">
    <text evidence="4">The sequence shown here is derived from an EMBL/GenBank/DDBJ whole genome shotgun (WGS) entry which is preliminary data.</text>
</comment>
<dbReference type="PANTHER" id="PTHR10937:SF0">
    <property type="entry name" value="GLUTAMINE--FRUCTOSE-6-PHOSPHATE TRANSAMINASE (ISOMERIZING)"/>
    <property type="match status" value="1"/>
</dbReference>
<dbReference type="RefSeq" id="WP_248152871.1">
    <property type="nucleotide sequence ID" value="NZ_BAAAOF010000006.1"/>
</dbReference>
<dbReference type="Proteomes" id="UP001501343">
    <property type="component" value="Unassembled WGS sequence"/>
</dbReference>
<dbReference type="Gene3D" id="3.40.50.10490">
    <property type="entry name" value="Glucose-6-phosphate isomerase like protein, domain 1"/>
    <property type="match status" value="2"/>
</dbReference>
<protein>
    <recommendedName>
        <fullName evidence="3">Glutamine--fructose-6-phosphate aminotransferase [isomerizing]</fullName>
        <ecNumber evidence="2">2.6.1.16</ecNumber>
    </recommendedName>
</protein>
<evidence type="ECO:0000256" key="2">
    <source>
        <dbReference type="ARBA" id="ARBA00012916"/>
    </source>
</evidence>
<sequence>MSGIGSGGRANAAPPEYIPFADARRDQAERLRELIAVFSQRIALGELAIPDSDDEDGPGPILVGIGASLAAACAPVWALRERGILAWRLGSGDAPLPFPPSHHRVIGISQSGRSSETLAALRSVDESLRDAVVNMASSPIADLVGPRTMALGSIPDSYASTIGYTATTAVLGMVADAWNGRGIDAGWITLADEFEAVVDGLTTSVADALNAFEGASWADVIGSGPASGSAEAGALLLREVARVPATAMGTRQYLHGAMESAGGGVHVILGDRRELSLAATLLDAGHRVVLVTSEVVAHRPNLHVLRVPERPAAQRAIIEAGVLQGLAEGVARRRGIEIEEFVFHNDDTKVATGD</sequence>
<dbReference type="PANTHER" id="PTHR10937">
    <property type="entry name" value="GLUCOSAMINE--FRUCTOSE-6-PHOSPHATE AMINOTRANSFERASE, ISOMERIZING"/>
    <property type="match status" value="1"/>
</dbReference>
<dbReference type="SUPFAM" id="SSF53697">
    <property type="entry name" value="SIS domain"/>
    <property type="match status" value="1"/>
</dbReference>
<dbReference type="InterPro" id="IPR046348">
    <property type="entry name" value="SIS_dom_sf"/>
</dbReference>
<comment type="catalytic activity">
    <reaction evidence="1">
        <text>D-fructose 6-phosphate + L-glutamine = D-glucosamine 6-phosphate + L-glutamate</text>
        <dbReference type="Rhea" id="RHEA:13237"/>
        <dbReference type="ChEBI" id="CHEBI:29985"/>
        <dbReference type="ChEBI" id="CHEBI:58359"/>
        <dbReference type="ChEBI" id="CHEBI:58725"/>
        <dbReference type="ChEBI" id="CHEBI:61527"/>
        <dbReference type="EC" id="2.6.1.16"/>
    </reaction>
</comment>